<sequence length="313" mass="33963">MAEGPAVPPVPPAGFETGVPVSLDAMAEAIAAFDFERPTAEALARISTLRLVLPPALSVAGLDPLSDAYRERMLAIYAHVRFGGEGAARRYDPAVDELTGREVGNAFTELSPWSIDGSALMAEHFYAWGHVLKVLDVRRRDSVLEYGPGGGGLLLALARLGVAACGVDIDATWLGHIEAQARAMGITVRTEPNRFGRGFDGERFDRIVFYEAFHHAFDFMAVLAEVRAKLKPGGFVVFCGEPVVGHAVDFLPYPWGLRLDGDAVRCIRRHGWMELGFTRDFFVRALGTAGFDVEMIPFPGCGRADIYKATPPA</sequence>
<dbReference type="GO" id="GO:0008168">
    <property type="term" value="F:methyltransferase activity"/>
    <property type="evidence" value="ECO:0007669"/>
    <property type="project" value="UniProtKB-KW"/>
</dbReference>
<evidence type="ECO:0000313" key="2">
    <source>
        <dbReference type="Proteomes" id="UP001165652"/>
    </source>
</evidence>
<accession>A0ABT5JIB2</accession>
<reference evidence="1" key="1">
    <citation type="journal article" date="2023" name="Microbiol Resour">
        <title>Genome Sequences of Rhodoplanes serenus and Two Thermotolerant Strains, Rhodoplanes tepidamans and 'Rhodoplanes cryptolactis,' Further Refine the Genus.</title>
        <authorList>
            <person name="Rayyan A.A."/>
            <person name="Kyndt J.A."/>
        </authorList>
    </citation>
    <scope>NUCLEOTIDE SEQUENCE</scope>
    <source>
        <strain evidence="1">DSM 9987</strain>
    </source>
</reference>
<dbReference type="GO" id="GO:0032259">
    <property type="term" value="P:methylation"/>
    <property type="evidence" value="ECO:0007669"/>
    <property type="project" value="UniProtKB-KW"/>
</dbReference>
<comment type="caution">
    <text evidence="1">The sequence shown here is derived from an EMBL/GenBank/DDBJ whole genome shotgun (WGS) entry which is preliminary data.</text>
</comment>
<dbReference type="Gene3D" id="3.40.50.150">
    <property type="entry name" value="Vaccinia Virus protein VP39"/>
    <property type="match status" value="1"/>
</dbReference>
<dbReference type="RefSeq" id="WP_272780090.1">
    <property type="nucleotide sequence ID" value="NZ_JAQQLI010000066.1"/>
</dbReference>
<evidence type="ECO:0000313" key="1">
    <source>
        <dbReference type="EMBL" id="MDC7789263.1"/>
    </source>
</evidence>
<dbReference type="InterPro" id="IPR029063">
    <property type="entry name" value="SAM-dependent_MTases_sf"/>
</dbReference>
<keyword evidence="1" id="KW-0808">Transferase</keyword>
<name>A0ABT5JIB2_RHOTP</name>
<proteinExistence type="predicted"/>
<dbReference type="Pfam" id="PF13489">
    <property type="entry name" value="Methyltransf_23"/>
    <property type="match status" value="1"/>
</dbReference>
<dbReference type="CDD" id="cd02440">
    <property type="entry name" value="AdoMet_MTases"/>
    <property type="match status" value="1"/>
</dbReference>
<organism evidence="1 2">
    <name type="scientific">Rhodoplanes tepidamans</name>
    <name type="common">Rhodoplanes cryptolactis</name>
    <dbReference type="NCBI Taxonomy" id="200616"/>
    <lineage>
        <taxon>Bacteria</taxon>
        <taxon>Pseudomonadati</taxon>
        <taxon>Pseudomonadota</taxon>
        <taxon>Alphaproteobacteria</taxon>
        <taxon>Hyphomicrobiales</taxon>
        <taxon>Nitrobacteraceae</taxon>
        <taxon>Rhodoplanes</taxon>
    </lineage>
</organism>
<keyword evidence="2" id="KW-1185">Reference proteome</keyword>
<dbReference type="Proteomes" id="UP001165652">
    <property type="component" value="Unassembled WGS sequence"/>
</dbReference>
<protein>
    <submittedName>
        <fullName evidence="1">Methyltransferase domain-containing protein</fullName>
    </submittedName>
</protein>
<dbReference type="EMBL" id="JAQQLI010000066">
    <property type="protein sequence ID" value="MDC7789263.1"/>
    <property type="molecule type" value="Genomic_DNA"/>
</dbReference>
<keyword evidence="1" id="KW-0489">Methyltransferase</keyword>
<dbReference type="SUPFAM" id="SSF53335">
    <property type="entry name" value="S-adenosyl-L-methionine-dependent methyltransferases"/>
    <property type="match status" value="1"/>
</dbReference>
<reference evidence="1" key="2">
    <citation type="submission" date="2023-02" db="EMBL/GenBank/DDBJ databases">
        <authorList>
            <person name="Rayyan A."/>
            <person name="Meyer T."/>
            <person name="Kyndt J.A."/>
        </authorList>
    </citation>
    <scope>NUCLEOTIDE SEQUENCE</scope>
    <source>
        <strain evidence="1">DSM 9987</strain>
    </source>
</reference>
<gene>
    <name evidence="1" type="ORF">PQJ73_26585</name>
</gene>